<proteinExistence type="predicted"/>
<reference evidence="1" key="2">
    <citation type="submission" date="2016-04" db="UniProtKB">
        <authorList>
            <consortium name="EnsemblMetazoa"/>
        </authorList>
    </citation>
    <scope>IDENTIFICATION</scope>
</reference>
<sequence>MFVDIRRRKEGQWKGNKIFIPTHAGLFLKYAEYEKFKQKLEMVLVNIEKRFDFSHYNGRRIIGLVLPDGTLSVELKTDYKEAKIILTRDEIDKLISHAVADGIASAMSQVIYEE</sequence>
<name>A0A158P532_TETUR</name>
<keyword evidence="2" id="KW-1185">Reference proteome</keyword>
<protein>
    <submittedName>
        <fullName evidence="1">Uncharacterized protein</fullName>
    </submittedName>
</protein>
<dbReference type="EnsemblMetazoa" id="tetur12g04996.1">
    <property type="protein sequence ID" value="tetur12g04996.1"/>
    <property type="gene ID" value="tetur12g04996"/>
</dbReference>
<accession>A0A158P532</accession>
<dbReference type="EMBL" id="CAEY01000114">
    <property type="status" value="NOT_ANNOTATED_CDS"/>
    <property type="molecule type" value="Genomic_DNA"/>
</dbReference>
<evidence type="ECO:0000313" key="2">
    <source>
        <dbReference type="Proteomes" id="UP000015104"/>
    </source>
</evidence>
<organism evidence="1 2">
    <name type="scientific">Tetranychus urticae</name>
    <name type="common">Two-spotted spider mite</name>
    <dbReference type="NCBI Taxonomy" id="32264"/>
    <lineage>
        <taxon>Eukaryota</taxon>
        <taxon>Metazoa</taxon>
        <taxon>Ecdysozoa</taxon>
        <taxon>Arthropoda</taxon>
        <taxon>Chelicerata</taxon>
        <taxon>Arachnida</taxon>
        <taxon>Acari</taxon>
        <taxon>Acariformes</taxon>
        <taxon>Trombidiformes</taxon>
        <taxon>Prostigmata</taxon>
        <taxon>Eleutherengona</taxon>
        <taxon>Raphignathae</taxon>
        <taxon>Tetranychoidea</taxon>
        <taxon>Tetranychidae</taxon>
        <taxon>Tetranychus</taxon>
    </lineage>
</organism>
<reference evidence="2" key="1">
    <citation type="submission" date="2011-08" db="EMBL/GenBank/DDBJ databases">
        <authorList>
            <person name="Rombauts S."/>
        </authorList>
    </citation>
    <scope>NUCLEOTIDE SEQUENCE</scope>
    <source>
        <strain evidence="2">London</strain>
    </source>
</reference>
<evidence type="ECO:0000313" key="1">
    <source>
        <dbReference type="EnsemblMetazoa" id="tetur12g04996.1"/>
    </source>
</evidence>
<dbReference type="Proteomes" id="UP000015104">
    <property type="component" value="Unassembled WGS sequence"/>
</dbReference>
<dbReference type="AlphaFoldDB" id="A0A158P532"/>